<reference evidence="1 2" key="1">
    <citation type="journal article" date="2013" name="Genome Biol.">
        <title>Genome of Acanthamoeba castellanii highlights extensive lateral gene transfer and early evolution of tyrosine kinase signaling.</title>
        <authorList>
            <person name="Clarke M."/>
            <person name="Lohan A.J."/>
            <person name="Liu B."/>
            <person name="Lagkouvardos I."/>
            <person name="Roy S."/>
            <person name="Zafar N."/>
            <person name="Bertelli C."/>
            <person name="Schilde C."/>
            <person name="Kianianmomeni A."/>
            <person name="Burglin T.R."/>
            <person name="Frech C."/>
            <person name="Turcotte B."/>
            <person name="Kopec K.O."/>
            <person name="Synnott J.M."/>
            <person name="Choo C."/>
            <person name="Paponov I."/>
            <person name="Finkler A."/>
            <person name="Soon Heng Tan C."/>
            <person name="Hutchins A.P."/>
            <person name="Weinmeier T."/>
            <person name="Rattei T."/>
            <person name="Chu J.S."/>
            <person name="Gimenez G."/>
            <person name="Irimia M."/>
            <person name="Rigden D.J."/>
            <person name="Fitzpatrick D.A."/>
            <person name="Lorenzo-Morales J."/>
            <person name="Bateman A."/>
            <person name="Chiu C.H."/>
            <person name="Tang P."/>
            <person name="Hegemann P."/>
            <person name="Fromm H."/>
            <person name="Raoult D."/>
            <person name="Greub G."/>
            <person name="Miranda-Saavedra D."/>
            <person name="Chen N."/>
            <person name="Nash P."/>
            <person name="Ginger M.L."/>
            <person name="Horn M."/>
            <person name="Schaap P."/>
            <person name="Caler L."/>
            <person name="Loftus B."/>
        </authorList>
    </citation>
    <scope>NUCLEOTIDE SEQUENCE [LARGE SCALE GENOMIC DNA]</scope>
    <source>
        <strain evidence="1 2">Neff</strain>
    </source>
</reference>
<dbReference type="KEGG" id="acan:ACA1_113550"/>
<dbReference type="AlphaFoldDB" id="L8H4A2"/>
<keyword evidence="2" id="KW-1185">Reference proteome</keyword>
<name>L8H4A2_ACACF</name>
<organism evidence="1 2">
    <name type="scientific">Acanthamoeba castellanii (strain ATCC 30010 / Neff)</name>
    <dbReference type="NCBI Taxonomy" id="1257118"/>
    <lineage>
        <taxon>Eukaryota</taxon>
        <taxon>Amoebozoa</taxon>
        <taxon>Discosea</taxon>
        <taxon>Longamoebia</taxon>
        <taxon>Centramoebida</taxon>
        <taxon>Acanthamoebidae</taxon>
        <taxon>Acanthamoeba</taxon>
    </lineage>
</organism>
<proteinExistence type="predicted"/>
<dbReference type="EMBL" id="KB007926">
    <property type="protein sequence ID" value="ELR20010.1"/>
    <property type="molecule type" value="Genomic_DNA"/>
</dbReference>
<accession>L8H4A2</accession>
<evidence type="ECO:0000313" key="2">
    <source>
        <dbReference type="Proteomes" id="UP000011083"/>
    </source>
</evidence>
<evidence type="ECO:0000313" key="1">
    <source>
        <dbReference type="EMBL" id="ELR20010.1"/>
    </source>
</evidence>
<dbReference type="Proteomes" id="UP000011083">
    <property type="component" value="Unassembled WGS sequence"/>
</dbReference>
<dbReference type="GeneID" id="14920849"/>
<gene>
    <name evidence="1" type="ORF">ACA1_113550</name>
</gene>
<dbReference type="VEuPathDB" id="AmoebaDB:ACA1_113550"/>
<sequence length="199" mass="22211">MDIQQQQQQQEGQHDDVVGFFEVFKMGHLSHAEVAALSTEELRSRYSLLVPVSDRTQLQQAQPGGCQLAALPKPGHIVVDKTHFQDMMAREARRDEPVFRAHDVFARDRQMIAALLRDKIGGQREQLRALVAGHTQRGKEKHELLSALKDFVDEDQKLWEGILAHPFFHGPQHDDADAAAAAAAAEPQHHAADANTGHQ</sequence>
<protein>
    <submittedName>
        <fullName evidence="1">Uncharacterized protein</fullName>
    </submittedName>
</protein>
<dbReference type="RefSeq" id="XP_004342120.1">
    <property type="nucleotide sequence ID" value="XM_004342071.1"/>
</dbReference>